<keyword evidence="1" id="KW-0812">Transmembrane</keyword>
<dbReference type="EMBL" id="KI672859">
    <property type="protein sequence ID" value="ETL40314.1"/>
    <property type="molecule type" value="Genomic_DNA"/>
</dbReference>
<gene>
    <name evidence="4" type="ORF">L914_08439</name>
    <name evidence="2" type="ORF">L915_08551</name>
    <name evidence="3" type="ORF">L916_08480</name>
</gene>
<keyword evidence="1" id="KW-0472">Membrane</keyword>
<proteinExistence type="predicted"/>
<dbReference type="Proteomes" id="UP000054532">
    <property type="component" value="Unassembled WGS sequence"/>
</dbReference>
<accession>W2NGA6</accession>
<feature type="transmembrane region" description="Helical" evidence="1">
    <location>
        <begin position="43"/>
        <end position="64"/>
    </location>
</feature>
<reference evidence="4" key="3">
    <citation type="submission" date="2013-11" db="EMBL/GenBank/DDBJ databases">
        <title>The Genome Sequence of Phytophthora parasitica IAC_01/95.</title>
        <authorList>
            <consortium name="The Broad Institute Genomics Platform"/>
            <person name="Russ C."/>
            <person name="Tyler B."/>
            <person name="Panabieres F."/>
            <person name="Shan W."/>
            <person name="Tripathy S."/>
            <person name="Grunwald N."/>
            <person name="Machado M."/>
            <person name="Johnson C.S."/>
            <person name="Arredondo F."/>
            <person name="Hong C."/>
            <person name="Coffey M."/>
            <person name="Young S.K."/>
            <person name="Zeng Q."/>
            <person name="Gargeya S."/>
            <person name="Fitzgerald M."/>
            <person name="Abouelleil A."/>
            <person name="Alvarado L."/>
            <person name="Chapman S.B."/>
            <person name="Gainer-Dewar J."/>
            <person name="Goldberg J."/>
            <person name="Griggs A."/>
            <person name="Gujja S."/>
            <person name="Hansen M."/>
            <person name="Howarth C."/>
            <person name="Imamovic A."/>
            <person name="Ireland A."/>
            <person name="Larimer J."/>
            <person name="McCowan C."/>
            <person name="Murphy C."/>
            <person name="Pearson M."/>
            <person name="Poon T.W."/>
            <person name="Priest M."/>
            <person name="Roberts A."/>
            <person name="Saif S."/>
            <person name="Shea T."/>
            <person name="Sykes S."/>
            <person name="Wortman J."/>
            <person name="Nusbaum C."/>
            <person name="Birren B."/>
        </authorList>
    </citation>
    <scope>NUCLEOTIDE SEQUENCE [LARGE SCALE GENOMIC DNA]</scope>
    <source>
        <strain evidence="4">IAC_01/95</strain>
    </source>
</reference>
<reference evidence="2" key="1">
    <citation type="submission" date="2013-11" db="EMBL/GenBank/DDBJ databases">
        <title>The Genome Sequence of Phytophthora parasitica CJ02B3.</title>
        <authorList>
            <consortium name="The Broad Institute Genomics Platform"/>
            <person name="Russ C."/>
            <person name="Tyler B."/>
            <person name="Panabieres F."/>
            <person name="Shan W."/>
            <person name="Tripathy S."/>
            <person name="Grunwald N."/>
            <person name="Machado M."/>
            <person name="Johnson C.S."/>
            <person name="Arredondo F."/>
            <person name="Hong C."/>
            <person name="Coffey M."/>
            <person name="Young S.K."/>
            <person name="Zeng Q."/>
            <person name="Gargeya S."/>
            <person name="Fitzgerald M."/>
            <person name="Abouelleil A."/>
            <person name="Alvarado L."/>
            <person name="Chapman S.B."/>
            <person name="Gainer-Dewar J."/>
            <person name="Goldberg J."/>
            <person name="Griggs A."/>
            <person name="Gujja S."/>
            <person name="Hansen M."/>
            <person name="Howarth C."/>
            <person name="Imamovic A."/>
            <person name="Ireland A."/>
            <person name="Larimer J."/>
            <person name="McCowan C."/>
            <person name="Murphy C."/>
            <person name="Pearson M."/>
            <person name="Poon T.W."/>
            <person name="Priest M."/>
            <person name="Roberts A."/>
            <person name="Saif S."/>
            <person name="Shea T."/>
            <person name="Sykes S."/>
            <person name="Wortman J."/>
            <person name="Nusbaum C."/>
            <person name="Birren B."/>
        </authorList>
    </citation>
    <scope>NUCLEOTIDE SEQUENCE [LARGE SCALE GENOMIC DNA]</scope>
    <source>
        <strain evidence="2">CJ02B3</strain>
    </source>
</reference>
<evidence type="ECO:0000313" key="3">
    <source>
        <dbReference type="EMBL" id="ETL40314.1"/>
    </source>
</evidence>
<protein>
    <submittedName>
        <fullName evidence="4">Uncharacterized protein</fullName>
    </submittedName>
</protein>
<reference evidence="3 5" key="2">
    <citation type="submission" date="2013-11" db="EMBL/GenBank/DDBJ databases">
        <title>The Genome Sequence of Phytophthora parasitica CJ05E6.</title>
        <authorList>
            <consortium name="The Broad Institute Genomics Platform"/>
            <person name="Russ C."/>
            <person name="Tyler B."/>
            <person name="Panabieres F."/>
            <person name="Shan W."/>
            <person name="Tripathy S."/>
            <person name="Grunwald N."/>
            <person name="Machado M."/>
            <person name="Johnson C.S."/>
            <person name="Arredondo F."/>
            <person name="Hong C."/>
            <person name="Coffey M."/>
            <person name="Young S.K."/>
            <person name="Zeng Q."/>
            <person name="Gargeya S."/>
            <person name="Fitzgerald M."/>
            <person name="Abouelleil A."/>
            <person name="Alvarado L."/>
            <person name="Chapman S.B."/>
            <person name="Gainer-Dewar J."/>
            <person name="Goldberg J."/>
            <person name="Griggs A."/>
            <person name="Gujja S."/>
            <person name="Hansen M."/>
            <person name="Howarth C."/>
            <person name="Imamovic A."/>
            <person name="Ireland A."/>
            <person name="Larimer J."/>
            <person name="McCowan C."/>
            <person name="Murphy C."/>
            <person name="Pearson M."/>
            <person name="Poon T.W."/>
            <person name="Priest M."/>
            <person name="Roberts A."/>
            <person name="Saif S."/>
            <person name="Shea T."/>
            <person name="Sykes S."/>
            <person name="Wortman J."/>
            <person name="Nusbaum C."/>
            <person name="Birren B."/>
        </authorList>
    </citation>
    <scope>NUCLEOTIDE SEQUENCE [LARGE SCALE GENOMIC DNA]</scope>
    <source>
        <strain evidence="3 5">CJ05E6</strain>
    </source>
</reference>
<feature type="non-terminal residue" evidence="4">
    <location>
        <position position="177"/>
    </location>
</feature>
<dbReference type="EMBL" id="KI686234">
    <property type="protein sequence ID" value="ETK86900.1"/>
    <property type="molecule type" value="Genomic_DNA"/>
</dbReference>
<evidence type="ECO:0000313" key="5">
    <source>
        <dbReference type="Proteomes" id="UP000053864"/>
    </source>
</evidence>
<evidence type="ECO:0000256" key="1">
    <source>
        <dbReference type="SAM" id="Phobius"/>
    </source>
</evidence>
<dbReference type="VEuPathDB" id="FungiDB:PPTG_11068"/>
<organism evidence="4">
    <name type="scientific">Phytophthora nicotianae</name>
    <name type="common">Potato buckeye rot agent</name>
    <name type="synonym">Phytophthora parasitica</name>
    <dbReference type="NCBI Taxonomy" id="4792"/>
    <lineage>
        <taxon>Eukaryota</taxon>
        <taxon>Sar</taxon>
        <taxon>Stramenopiles</taxon>
        <taxon>Oomycota</taxon>
        <taxon>Peronosporomycetes</taxon>
        <taxon>Peronosporales</taxon>
        <taxon>Peronosporaceae</taxon>
        <taxon>Phytophthora</taxon>
    </lineage>
</organism>
<sequence>MKGTTVAILPANFKPHQVDFDGYDTSPTKPLLRSRWSRPAKTAIAFFIFAALGVITLTTEMQVLPRWANLDPKCSPVTVDATTVNYRSNHRFYAMIKDMKALSPPTFRGKHEALCTDKNIEERKFQYCLPITSQEDPVFCAGADRIDLLVHQSPLTLCRASVMHLLLTDVYEELEAA</sequence>
<dbReference type="Proteomes" id="UP000053864">
    <property type="component" value="Unassembled WGS sequence"/>
</dbReference>
<evidence type="ECO:0000313" key="4">
    <source>
        <dbReference type="EMBL" id="ETM46719.1"/>
    </source>
</evidence>
<keyword evidence="1" id="KW-1133">Transmembrane helix</keyword>
<dbReference type="EMBL" id="KI692805">
    <property type="protein sequence ID" value="ETM46719.1"/>
    <property type="molecule type" value="Genomic_DNA"/>
</dbReference>
<dbReference type="Proteomes" id="UP000053236">
    <property type="component" value="Unassembled WGS sequence"/>
</dbReference>
<evidence type="ECO:0000313" key="2">
    <source>
        <dbReference type="EMBL" id="ETK86900.1"/>
    </source>
</evidence>
<dbReference type="AlphaFoldDB" id="W2NGA6"/>
<name>W2NGA6_PHYNI</name>